<dbReference type="EMBL" id="CAKOGL010000027">
    <property type="protein sequence ID" value="CAH2104229.1"/>
    <property type="molecule type" value="Genomic_DNA"/>
</dbReference>
<dbReference type="AlphaFoldDB" id="A0AAU9V3A6"/>
<keyword evidence="2" id="KW-1185">Reference proteome</keyword>
<protein>
    <submittedName>
        <fullName evidence="1">Uncharacterized protein</fullName>
    </submittedName>
</protein>
<proteinExistence type="predicted"/>
<name>A0AAU9V3A6_EUPED</name>
<dbReference type="Proteomes" id="UP001153954">
    <property type="component" value="Unassembled WGS sequence"/>
</dbReference>
<sequence length="98" mass="11165">MSLFIVYCLYLRVTSEQEPIPLKDEVRAAIKHIKRNKAVGFEIPIETIKATGEIGVDILHTICCRIWVTGAWPSDWSHSIYSSQYIKKDQQKSAAITD</sequence>
<gene>
    <name evidence="1" type="ORF">EEDITHA_LOCUS18635</name>
</gene>
<organism evidence="1 2">
    <name type="scientific">Euphydryas editha</name>
    <name type="common">Edith's checkerspot</name>
    <dbReference type="NCBI Taxonomy" id="104508"/>
    <lineage>
        <taxon>Eukaryota</taxon>
        <taxon>Metazoa</taxon>
        <taxon>Ecdysozoa</taxon>
        <taxon>Arthropoda</taxon>
        <taxon>Hexapoda</taxon>
        <taxon>Insecta</taxon>
        <taxon>Pterygota</taxon>
        <taxon>Neoptera</taxon>
        <taxon>Endopterygota</taxon>
        <taxon>Lepidoptera</taxon>
        <taxon>Glossata</taxon>
        <taxon>Ditrysia</taxon>
        <taxon>Papilionoidea</taxon>
        <taxon>Nymphalidae</taxon>
        <taxon>Nymphalinae</taxon>
        <taxon>Euphydryas</taxon>
    </lineage>
</organism>
<comment type="caution">
    <text evidence="1">The sequence shown here is derived from an EMBL/GenBank/DDBJ whole genome shotgun (WGS) entry which is preliminary data.</text>
</comment>
<evidence type="ECO:0000313" key="1">
    <source>
        <dbReference type="EMBL" id="CAH2104229.1"/>
    </source>
</evidence>
<reference evidence="1" key="1">
    <citation type="submission" date="2022-03" db="EMBL/GenBank/DDBJ databases">
        <authorList>
            <person name="Tunstrom K."/>
        </authorList>
    </citation>
    <scope>NUCLEOTIDE SEQUENCE</scope>
</reference>
<evidence type="ECO:0000313" key="2">
    <source>
        <dbReference type="Proteomes" id="UP001153954"/>
    </source>
</evidence>
<accession>A0AAU9V3A6</accession>